<proteinExistence type="predicted"/>
<keyword evidence="1" id="KW-0472">Membrane</keyword>
<keyword evidence="1" id="KW-1133">Transmembrane helix</keyword>
<reference evidence="3 4" key="2">
    <citation type="submission" date="2018-11" db="EMBL/GenBank/DDBJ databases">
        <authorList>
            <consortium name="Pathogen Informatics"/>
        </authorList>
    </citation>
    <scope>NUCLEOTIDE SEQUENCE [LARGE SCALE GENOMIC DNA]</scope>
    <source>
        <strain evidence="3 4">NST_G2</strain>
    </source>
</reference>
<feature type="domain" description="BROMI C-terminal Rab TBC-like" evidence="2">
    <location>
        <begin position="25"/>
        <end position="92"/>
    </location>
</feature>
<dbReference type="AlphaFoldDB" id="A0A183THN4"/>
<reference evidence="5" key="1">
    <citation type="submission" date="2016-06" db="UniProtKB">
        <authorList>
            <consortium name="WormBaseParasite"/>
        </authorList>
    </citation>
    <scope>IDENTIFICATION</scope>
</reference>
<organism evidence="5">
    <name type="scientific">Schistocephalus solidus</name>
    <name type="common">Tapeworm</name>
    <dbReference type="NCBI Taxonomy" id="70667"/>
    <lineage>
        <taxon>Eukaryota</taxon>
        <taxon>Metazoa</taxon>
        <taxon>Spiralia</taxon>
        <taxon>Lophotrochozoa</taxon>
        <taxon>Platyhelminthes</taxon>
        <taxon>Cestoda</taxon>
        <taxon>Eucestoda</taxon>
        <taxon>Diphyllobothriidea</taxon>
        <taxon>Diphyllobothriidae</taxon>
        <taxon>Schistocephalus</taxon>
    </lineage>
</organism>
<name>A0A183THN4_SCHSO</name>
<evidence type="ECO:0000313" key="4">
    <source>
        <dbReference type="Proteomes" id="UP000275846"/>
    </source>
</evidence>
<keyword evidence="4" id="KW-1185">Reference proteome</keyword>
<evidence type="ECO:0000313" key="5">
    <source>
        <dbReference type="WBParaSite" id="SSLN_0001659001-mRNA-1"/>
    </source>
</evidence>
<dbReference type="InterPro" id="IPR055392">
    <property type="entry name" value="BROMI_C"/>
</dbReference>
<dbReference type="OrthoDB" id="1668230at2759"/>
<accession>A0A183THN4</accession>
<sequence>MSAVLCKQRYVCCGNMILLLSFIVSSLDVFLLLEARFSLLDLLLEEQSACAIEERSDAYILDAGLVERNYLLAKCNLIGGPTERYLPPRTLCCVRRFRILLFPYSISGLLGL</sequence>
<gene>
    <name evidence="3" type="ORF">SSLN_LOCUS15982</name>
</gene>
<feature type="transmembrane region" description="Helical" evidence="1">
    <location>
        <begin position="12"/>
        <end position="33"/>
    </location>
</feature>
<protein>
    <submittedName>
        <fullName evidence="5">Secreted protein</fullName>
    </submittedName>
</protein>
<dbReference type="Proteomes" id="UP000275846">
    <property type="component" value="Unassembled WGS sequence"/>
</dbReference>
<dbReference type="STRING" id="70667.A0A183THN4"/>
<dbReference type="Pfam" id="PF23440">
    <property type="entry name" value="BROMI_C"/>
    <property type="match status" value="1"/>
</dbReference>
<dbReference type="WBParaSite" id="SSLN_0001659001-mRNA-1">
    <property type="protein sequence ID" value="SSLN_0001659001-mRNA-1"/>
    <property type="gene ID" value="SSLN_0001659001"/>
</dbReference>
<keyword evidence="1" id="KW-0812">Transmembrane</keyword>
<evidence type="ECO:0000256" key="1">
    <source>
        <dbReference type="SAM" id="Phobius"/>
    </source>
</evidence>
<dbReference type="EMBL" id="UYSU01040524">
    <property type="protein sequence ID" value="VDM02368.1"/>
    <property type="molecule type" value="Genomic_DNA"/>
</dbReference>
<evidence type="ECO:0000313" key="3">
    <source>
        <dbReference type="EMBL" id="VDM02368.1"/>
    </source>
</evidence>
<evidence type="ECO:0000259" key="2">
    <source>
        <dbReference type="Pfam" id="PF23440"/>
    </source>
</evidence>